<evidence type="ECO:0000256" key="1">
    <source>
        <dbReference type="SAM" id="MobiDB-lite"/>
    </source>
</evidence>
<dbReference type="AlphaFoldDB" id="A0A0G2H6Y8"/>
<feature type="compositionally biased region" description="Polar residues" evidence="1">
    <location>
        <begin position="21"/>
        <end position="32"/>
    </location>
</feature>
<feature type="region of interest" description="Disordered" evidence="1">
    <location>
        <begin position="13"/>
        <end position="56"/>
    </location>
</feature>
<evidence type="ECO:0000313" key="3">
    <source>
        <dbReference type="EMBL" id="KKY24430.1"/>
    </source>
</evidence>
<dbReference type="Pfam" id="PF21762">
    <property type="entry name" value="DEDDh_C"/>
    <property type="match status" value="1"/>
</dbReference>
<feature type="domain" description="Gfd2/YDR514C-like C-terminal" evidence="2">
    <location>
        <begin position="96"/>
        <end position="275"/>
    </location>
</feature>
<comment type="caution">
    <text evidence="3">The sequence shown here is derived from an EMBL/GenBank/DDBJ whole genome shotgun (WGS) entry which is preliminary data.</text>
</comment>
<dbReference type="InterPro" id="IPR012337">
    <property type="entry name" value="RNaseH-like_sf"/>
</dbReference>
<name>A0A0G2H6Y8_9PEZI</name>
<dbReference type="InterPro" id="IPR048519">
    <property type="entry name" value="Gfd2/YDR514C-like_C"/>
</dbReference>
<dbReference type="InterPro" id="IPR040151">
    <property type="entry name" value="Gfd2/YDR514C-like"/>
</dbReference>
<evidence type="ECO:0000259" key="2">
    <source>
        <dbReference type="Pfam" id="PF21762"/>
    </source>
</evidence>
<reference evidence="3 4" key="2">
    <citation type="submission" date="2015-05" db="EMBL/GenBank/DDBJ databases">
        <title>Distinctive expansion of gene families associated with plant cell wall degradation and secondary metabolism in the genomes of grapevine trunk pathogens.</title>
        <authorList>
            <person name="Lawrence D.P."/>
            <person name="Travadon R."/>
            <person name="Rolshausen P.E."/>
            <person name="Baumgartner K."/>
        </authorList>
    </citation>
    <scope>NUCLEOTIDE SEQUENCE [LARGE SCALE GENOMIC DNA]</scope>
    <source>
        <strain evidence="3">DS831</strain>
    </source>
</reference>
<dbReference type="PANTHER" id="PTHR28083:SF1">
    <property type="entry name" value="GOOD FOR FULL DBP5 ACTIVITY PROTEIN 2"/>
    <property type="match status" value="1"/>
</dbReference>
<protein>
    <submittedName>
        <fullName evidence="3">Putative qde-2-interacting protein</fullName>
    </submittedName>
</protein>
<organism evidence="3 4">
    <name type="scientific">Diplodia seriata</name>
    <dbReference type="NCBI Taxonomy" id="420778"/>
    <lineage>
        <taxon>Eukaryota</taxon>
        <taxon>Fungi</taxon>
        <taxon>Dikarya</taxon>
        <taxon>Ascomycota</taxon>
        <taxon>Pezizomycotina</taxon>
        <taxon>Dothideomycetes</taxon>
        <taxon>Dothideomycetes incertae sedis</taxon>
        <taxon>Botryosphaeriales</taxon>
        <taxon>Botryosphaeriaceae</taxon>
        <taxon>Diplodia</taxon>
    </lineage>
</organism>
<proteinExistence type="predicted"/>
<evidence type="ECO:0000313" key="4">
    <source>
        <dbReference type="Proteomes" id="UP000034182"/>
    </source>
</evidence>
<dbReference type="Proteomes" id="UP000034182">
    <property type="component" value="Unassembled WGS sequence"/>
</dbReference>
<reference evidence="3 4" key="1">
    <citation type="submission" date="2015-03" db="EMBL/GenBank/DDBJ databases">
        <authorList>
            <person name="Morales-Cruz A."/>
            <person name="Amrine K.C."/>
            <person name="Cantu D."/>
        </authorList>
    </citation>
    <scope>NUCLEOTIDE SEQUENCE [LARGE SCALE GENOMIC DNA]</scope>
    <source>
        <strain evidence="3">DS831</strain>
    </source>
</reference>
<dbReference type="SUPFAM" id="SSF53098">
    <property type="entry name" value="Ribonuclease H-like"/>
    <property type="match status" value="1"/>
</dbReference>
<gene>
    <name evidence="3" type="ORF">UCDDS831_g02473</name>
</gene>
<accession>A0A0G2H6Y8</accession>
<dbReference type="EMBL" id="LAQI01000059">
    <property type="protein sequence ID" value="KKY24430.1"/>
    <property type="molecule type" value="Genomic_DNA"/>
</dbReference>
<sequence>MPQVVDAFARTTINAERVEQAPTQGIVPSNTEENPKGEPANAGNESEELTTPPQPNFESMTYRERLVWALNHDALLVAIDVENYMGRSPHASEDVRERKPTAPTEIGISISDPLCLPTDSRFDVIQRILQSKARHVRAKETSHLTNPSKHFYQVCPKGCEDHFEFGQTEFTSIESIKQILREMLMVPRSPLEPERGLRPVALLLHDARGDQNSLVAFGLNLSEPAWSHIFIVDTQQVADPWNGQNIGLKNLMLRHDISYDHAHNSGNDAIRTLVAGLIDGIRLAVAQSEDQKMNL</sequence>
<dbReference type="GO" id="GO:0005634">
    <property type="term" value="C:nucleus"/>
    <property type="evidence" value="ECO:0007669"/>
    <property type="project" value="TreeGrafter"/>
</dbReference>
<dbReference type="PANTHER" id="PTHR28083">
    <property type="entry name" value="GOOD FOR FULL DBP5 ACTIVITY PROTEIN 2"/>
    <property type="match status" value="1"/>
</dbReference>